<keyword evidence="2" id="KW-0479">Metal-binding</keyword>
<dbReference type="AlphaFoldDB" id="A0A7Y3RMU5"/>
<evidence type="ECO:0000256" key="1">
    <source>
        <dbReference type="ARBA" id="ARBA00022670"/>
    </source>
</evidence>
<dbReference type="PROSITE" id="PS01302">
    <property type="entry name" value="UPF0758"/>
    <property type="match status" value="1"/>
</dbReference>
<dbReference type="SUPFAM" id="SSF102712">
    <property type="entry name" value="JAB1/MPN domain"/>
    <property type="match status" value="1"/>
</dbReference>
<reference evidence="8 9" key="1">
    <citation type="submission" date="2020-05" db="EMBL/GenBank/DDBJ databases">
        <title>Parvularcula mediterraneae sp. nov., isolated from polypropylene straw from shallow seawater of the seashore of Laganas in Zakynthos island, Greece.</title>
        <authorList>
            <person name="Szabo I."/>
            <person name="Al-Omari J."/>
            <person name="Rado J."/>
            <person name="Szerdahelyi G.S."/>
        </authorList>
    </citation>
    <scope>NUCLEOTIDE SEQUENCE [LARGE SCALE GENOMIC DNA]</scope>
    <source>
        <strain evidence="8 9">ZS-1/3</strain>
    </source>
</reference>
<dbReference type="EMBL" id="JABFCX010000003">
    <property type="protein sequence ID" value="NNU16924.1"/>
    <property type="molecule type" value="Genomic_DNA"/>
</dbReference>
<comment type="similarity">
    <text evidence="6">Belongs to the UPF0758 family.</text>
</comment>
<evidence type="ECO:0000259" key="7">
    <source>
        <dbReference type="PROSITE" id="PS50249"/>
    </source>
</evidence>
<dbReference type="PANTHER" id="PTHR30471">
    <property type="entry name" value="DNA REPAIR PROTEIN RADC"/>
    <property type="match status" value="1"/>
</dbReference>
<proteinExistence type="inferred from homology"/>
<keyword evidence="1" id="KW-0645">Protease</keyword>
<evidence type="ECO:0000256" key="3">
    <source>
        <dbReference type="ARBA" id="ARBA00022801"/>
    </source>
</evidence>
<keyword evidence="3" id="KW-0378">Hydrolase</keyword>
<evidence type="ECO:0000256" key="2">
    <source>
        <dbReference type="ARBA" id="ARBA00022723"/>
    </source>
</evidence>
<name>A0A7Y3RMU5_9PROT</name>
<dbReference type="GO" id="GO:0008237">
    <property type="term" value="F:metallopeptidase activity"/>
    <property type="evidence" value="ECO:0007669"/>
    <property type="project" value="UniProtKB-KW"/>
</dbReference>
<dbReference type="NCBIfam" id="NF000642">
    <property type="entry name" value="PRK00024.1"/>
    <property type="match status" value="1"/>
</dbReference>
<dbReference type="InterPro" id="IPR025657">
    <property type="entry name" value="RadC_JAB"/>
</dbReference>
<dbReference type="CDD" id="cd08071">
    <property type="entry name" value="MPN_DUF2466"/>
    <property type="match status" value="1"/>
</dbReference>
<dbReference type="Gene3D" id="3.40.140.10">
    <property type="entry name" value="Cytidine Deaminase, domain 2"/>
    <property type="match status" value="1"/>
</dbReference>
<dbReference type="InterPro" id="IPR001405">
    <property type="entry name" value="UPF0758"/>
</dbReference>
<evidence type="ECO:0000256" key="4">
    <source>
        <dbReference type="ARBA" id="ARBA00022833"/>
    </source>
</evidence>
<dbReference type="PANTHER" id="PTHR30471:SF3">
    <property type="entry name" value="UPF0758 PROTEIN YEES-RELATED"/>
    <property type="match status" value="1"/>
</dbReference>
<feature type="domain" description="MPN" evidence="7">
    <location>
        <begin position="117"/>
        <end position="239"/>
    </location>
</feature>
<evidence type="ECO:0000256" key="6">
    <source>
        <dbReference type="RuleBase" id="RU003797"/>
    </source>
</evidence>
<dbReference type="RefSeq" id="WP_173199852.1">
    <property type="nucleotide sequence ID" value="NZ_JABFCX010000003.1"/>
</dbReference>
<gene>
    <name evidence="8" type="primary">radC</name>
    <name evidence="8" type="ORF">HK107_11400</name>
</gene>
<evidence type="ECO:0000256" key="5">
    <source>
        <dbReference type="ARBA" id="ARBA00023049"/>
    </source>
</evidence>
<keyword evidence="9" id="KW-1185">Reference proteome</keyword>
<dbReference type="PROSITE" id="PS50249">
    <property type="entry name" value="MPN"/>
    <property type="match status" value="1"/>
</dbReference>
<sequence length="241" mass="26619">MSVTATAKDLAKGHRERLRKRFMAGGADAVQEYELLELLLFNAIPRRDVKPLAKVLLQTFGTFADVINAPPDQLADVVVPVEGKPPLKVGARALAEFAVVRASALKLTSANVRDRVVLTSWDDLVAYCRSACAYEQVEQFRILFLNNKNALIADEKQQTGTINHTPVYVREVIKRALTLNAGAIILVHNHPSGDPTPSRADIVMTQKIVDAAKAVELVVHDHLIIGRGQEVSFRQLELVEW</sequence>
<dbReference type="Pfam" id="PF04002">
    <property type="entry name" value="RadC"/>
    <property type="match status" value="1"/>
</dbReference>
<organism evidence="8 9">
    <name type="scientific">Parvularcula mediterranea</name>
    <dbReference type="NCBI Taxonomy" id="2732508"/>
    <lineage>
        <taxon>Bacteria</taxon>
        <taxon>Pseudomonadati</taxon>
        <taxon>Pseudomonadota</taxon>
        <taxon>Alphaproteobacteria</taxon>
        <taxon>Parvularculales</taxon>
        <taxon>Parvularculaceae</taxon>
        <taxon>Parvularcula</taxon>
    </lineage>
</organism>
<dbReference type="NCBIfam" id="TIGR00608">
    <property type="entry name" value="radc"/>
    <property type="match status" value="1"/>
</dbReference>
<accession>A0A7Y3RMU5</accession>
<protein>
    <submittedName>
        <fullName evidence="8">DNA repair protein RadC</fullName>
    </submittedName>
</protein>
<evidence type="ECO:0000313" key="9">
    <source>
        <dbReference type="Proteomes" id="UP000536835"/>
    </source>
</evidence>
<keyword evidence="4" id="KW-0862">Zinc</keyword>
<dbReference type="InterPro" id="IPR020891">
    <property type="entry name" value="UPF0758_CS"/>
</dbReference>
<dbReference type="Proteomes" id="UP000536835">
    <property type="component" value="Unassembled WGS sequence"/>
</dbReference>
<dbReference type="GO" id="GO:0006508">
    <property type="term" value="P:proteolysis"/>
    <property type="evidence" value="ECO:0007669"/>
    <property type="project" value="UniProtKB-KW"/>
</dbReference>
<evidence type="ECO:0000313" key="8">
    <source>
        <dbReference type="EMBL" id="NNU16924.1"/>
    </source>
</evidence>
<dbReference type="InterPro" id="IPR037518">
    <property type="entry name" value="MPN"/>
</dbReference>
<comment type="caution">
    <text evidence="8">The sequence shown here is derived from an EMBL/GenBank/DDBJ whole genome shotgun (WGS) entry which is preliminary data.</text>
</comment>
<keyword evidence="5" id="KW-0482">Metalloprotease</keyword>
<dbReference type="GO" id="GO:0046872">
    <property type="term" value="F:metal ion binding"/>
    <property type="evidence" value="ECO:0007669"/>
    <property type="project" value="UniProtKB-KW"/>
</dbReference>